<dbReference type="GO" id="GO:0005667">
    <property type="term" value="C:transcription regulator complex"/>
    <property type="evidence" value="ECO:0007669"/>
    <property type="project" value="TreeGrafter"/>
</dbReference>
<dbReference type="SUPFAM" id="SSF63763">
    <property type="entry name" value="SAND domain-like"/>
    <property type="match status" value="1"/>
</dbReference>
<proteinExistence type="inferred from homology"/>
<name>A0A9Q1BP40_HOLLE</name>
<keyword evidence="5" id="KW-1185">Reference proteome</keyword>
<accession>A0A9Q1BP40</accession>
<dbReference type="CDD" id="cd21080">
    <property type="entry name" value="DHD_Skor"/>
    <property type="match status" value="1"/>
</dbReference>
<dbReference type="InterPro" id="IPR009061">
    <property type="entry name" value="DNA-bd_dom_put_sf"/>
</dbReference>
<evidence type="ECO:0000313" key="5">
    <source>
        <dbReference type="Proteomes" id="UP001152320"/>
    </source>
</evidence>
<dbReference type="SUPFAM" id="SSF46955">
    <property type="entry name" value="Putative DNA-binding domain"/>
    <property type="match status" value="1"/>
</dbReference>
<dbReference type="GO" id="GO:0030514">
    <property type="term" value="P:negative regulation of BMP signaling pathway"/>
    <property type="evidence" value="ECO:0007669"/>
    <property type="project" value="TreeGrafter"/>
</dbReference>
<comment type="caution">
    <text evidence="4">The sequence shown here is derived from an EMBL/GenBank/DDBJ whole genome shotgun (WGS) entry which is preliminary data.</text>
</comment>
<dbReference type="Proteomes" id="UP001152320">
    <property type="component" value="Chromosome 14"/>
</dbReference>
<dbReference type="PANTHER" id="PTHR10005:SF26">
    <property type="entry name" value="CORL"/>
    <property type="match status" value="1"/>
</dbReference>
<dbReference type="PANTHER" id="PTHR10005">
    <property type="entry name" value="SKI ONCOGENE-RELATED"/>
    <property type="match status" value="1"/>
</dbReference>
<dbReference type="InterPro" id="IPR023216">
    <property type="entry name" value="Tscrpt_reg_SKI_SnoN"/>
</dbReference>
<dbReference type="GO" id="GO:0000122">
    <property type="term" value="P:negative regulation of transcription by RNA polymerase II"/>
    <property type="evidence" value="ECO:0007669"/>
    <property type="project" value="TreeGrafter"/>
</dbReference>
<dbReference type="GO" id="GO:0000981">
    <property type="term" value="F:DNA-binding transcription factor activity, RNA polymerase II-specific"/>
    <property type="evidence" value="ECO:0007669"/>
    <property type="project" value="TreeGrafter"/>
</dbReference>
<dbReference type="AlphaFoldDB" id="A0A9Q1BP40"/>
<dbReference type="GO" id="GO:0005737">
    <property type="term" value="C:cytoplasm"/>
    <property type="evidence" value="ECO:0007669"/>
    <property type="project" value="TreeGrafter"/>
</dbReference>
<dbReference type="Gene3D" id="3.10.390.10">
    <property type="entry name" value="SAND domain-like"/>
    <property type="match status" value="1"/>
</dbReference>
<feature type="domain" description="c-SKI SMAD4-binding" evidence="3">
    <location>
        <begin position="226"/>
        <end position="318"/>
    </location>
</feature>
<dbReference type="Gene3D" id="3.10.260.20">
    <property type="entry name" value="Ski"/>
    <property type="match status" value="1"/>
</dbReference>
<organism evidence="4 5">
    <name type="scientific">Holothuria leucospilota</name>
    <name type="common">Black long sea cucumber</name>
    <name type="synonym">Mertensiothuria leucospilota</name>
    <dbReference type="NCBI Taxonomy" id="206669"/>
    <lineage>
        <taxon>Eukaryota</taxon>
        <taxon>Metazoa</taxon>
        <taxon>Echinodermata</taxon>
        <taxon>Eleutherozoa</taxon>
        <taxon>Echinozoa</taxon>
        <taxon>Holothuroidea</taxon>
        <taxon>Aspidochirotacea</taxon>
        <taxon>Aspidochirotida</taxon>
        <taxon>Holothuriidae</taxon>
        <taxon>Holothuria</taxon>
    </lineage>
</organism>
<feature type="compositionally biased region" description="Low complexity" evidence="2">
    <location>
        <begin position="544"/>
        <end position="555"/>
    </location>
</feature>
<dbReference type="Pfam" id="PF08782">
    <property type="entry name" value="c-SKI_SMAD_bind"/>
    <property type="match status" value="1"/>
</dbReference>
<feature type="compositionally biased region" description="Low complexity" evidence="2">
    <location>
        <begin position="100"/>
        <end position="116"/>
    </location>
</feature>
<feature type="compositionally biased region" description="Polar residues" evidence="2">
    <location>
        <begin position="587"/>
        <end position="596"/>
    </location>
</feature>
<evidence type="ECO:0000256" key="2">
    <source>
        <dbReference type="SAM" id="MobiDB-lite"/>
    </source>
</evidence>
<reference evidence="4" key="1">
    <citation type="submission" date="2021-10" db="EMBL/GenBank/DDBJ databases">
        <title>Tropical sea cucumber genome reveals ecological adaptation and Cuvierian tubules defense mechanism.</title>
        <authorList>
            <person name="Chen T."/>
        </authorList>
    </citation>
    <scope>NUCLEOTIDE SEQUENCE</scope>
    <source>
        <strain evidence="4">Nanhai2018</strain>
        <tissue evidence="4">Muscle</tissue>
    </source>
</reference>
<protein>
    <submittedName>
        <fullName evidence="4">SKI family transcriptional corepressor 2</fullName>
    </submittedName>
</protein>
<evidence type="ECO:0000256" key="1">
    <source>
        <dbReference type="ARBA" id="ARBA00009513"/>
    </source>
</evidence>
<dbReference type="OrthoDB" id="3938623at2759"/>
<dbReference type="InterPro" id="IPR037000">
    <property type="entry name" value="Ski_DNA-bd_sf"/>
</dbReference>
<evidence type="ECO:0000313" key="4">
    <source>
        <dbReference type="EMBL" id="KAJ8030035.1"/>
    </source>
</evidence>
<feature type="compositionally biased region" description="Low complexity" evidence="2">
    <location>
        <begin position="573"/>
        <end position="586"/>
    </location>
</feature>
<dbReference type="InterPro" id="IPR014890">
    <property type="entry name" value="c-SKI_SMAD4-bd_dom"/>
</dbReference>
<evidence type="ECO:0000259" key="3">
    <source>
        <dbReference type="SMART" id="SM01046"/>
    </source>
</evidence>
<comment type="similarity">
    <text evidence="1">Belongs to the SKI family.</text>
</comment>
<dbReference type="GO" id="GO:0005634">
    <property type="term" value="C:nucleus"/>
    <property type="evidence" value="ECO:0007669"/>
    <property type="project" value="TreeGrafter"/>
</dbReference>
<dbReference type="GO" id="GO:0046332">
    <property type="term" value="F:SMAD binding"/>
    <property type="evidence" value="ECO:0007669"/>
    <property type="project" value="InterPro"/>
</dbReference>
<dbReference type="FunFam" id="3.10.390.10:FF:000001">
    <property type="entry name" value="SKI family transcriptional corepressor 1"/>
    <property type="match status" value="1"/>
</dbReference>
<feature type="region of interest" description="Disordered" evidence="2">
    <location>
        <begin position="539"/>
        <end position="599"/>
    </location>
</feature>
<dbReference type="Pfam" id="PF02437">
    <property type="entry name" value="Ski_Sno_DHD"/>
    <property type="match status" value="1"/>
</dbReference>
<dbReference type="InterPro" id="IPR003380">
    <property type="entry name" value="SKI/SNO/DAC"/>
</dbReference>
<feature type="compositionally biased region" description="Basic and acidic residues" evidence="2">
    <location>
        <begin position="491"/>
        <end position="520"/>
    </location>
</feature>
<feature type="region of interest" description="Disordered" evidence="2">
    <location>
        <begin position="491"/>
        <end position="524"/>
    </location>
</feature>
<dbReference type="InterPro" id="IPR010919">
    <property type="entry name" value="SAND-like_dom_sf"/>
</dbReference>
<dbReference type="GO" id="GO:0000978">
    <property type="term" value="F:RNA polymerase II cis-regulatory region sequence-specific DNA binding"/>
    <property type="evidence" value="ECO:0007669"/>
    <property type="project" value="TreeGrafter"/>
</dbReference>
<dbReference type="SMART" id="SM01046">
    <property type="entry name" value="c-SKI_SMAD_bind"/>
    <property type="match status" value="1"/>
</dbReference>
<sequence length="633" mass="70671">MSKANIGIINIKTFRLDNLHSSDTTTVGQETGYCRRAASCVSGCQSCHSRIIDRDFGTLTKNFKKTKMGDKPIETSCKSPNSGHQIYPEYVFAGPSDAKTSNPTPSSTGDSSTSRPVQNSTQCHTVILFGAPIAALIMDGVERLCLAQISNILLKDYSYNEIHNRRVALGVTCVQCTPVQLEMLRRVGAMPASSRRCGMITVREAERLCKSFLVENTPPKLPENFAFDVYHKCAWGCRGSFIPSRYNSSRAKCVKCRYCSLFFSPNKFIFHTHRLPDSKYRQPDAANFNSWRRHIFLNDDNPTEALQQAWEDVKAMFNGGNRRRISHHSEKPVRHNGAPTLPGYLDPYKCHVNPFPLEKLRVFPPLTNYDFLCEGSKNFQPLRGVRHDEPQVDPTYSGPSSIAALHPHHSLPRHVTPFLTDPTRHFFRTAGLHDTPGMNFTTETLRNFLPHHMSLEPFWKGPLPTSVLPPSLLNTWHALMFPRSQPICLRGSEDGAHGEERECPSKRKSEQEAGANDRRPIISPGVWCTTNSSFQANLDDLTMSSSPASSRSSTSAFRPLAPKPSEEDPPPVVELSSSPSLSIEVSQCENSHSNQHPLDGTVKETEQVHVKNNPSVLPDAGHLTTIKTDEFVH</sequence>
<dbReference type="EMBL" id="JAIZAY010000014">
    <property type="protein sequence ID" value="KAJ8030035.1"/>
    <property type="molecule type" value="Genomic_DNA"/>
</dbReference>
<feature type="region of interest" description="Disordered" evidence="2">
    <location>
        <begin position="97"/>
        <end position="118"/>
    </location>
</feature>
<gene>
    <name evidence="4" type="ORF">HOLleu_29605</name>
</gene>